<dbReference type="InterPro" id="IPR011257">
    <property type="entry name" value="DNA_glycosylase"/>
</dbReference>
<evidence type="ECO:0000256" key="4">
    <source>
        <dbReference type="ARBA" id="ARBA00023014"/>
    </source>
</evidence>
<dbReference type="PANTHER" id="PTHR10359:SF19">
    <property type="entry name" value="DNA REPAIR GLYCOSYLASE MJ1434-RELATED"/>
    <property type="match status" value="1"/>
</dbReference>
<feature type="domain" description="HhH-GPD" evidence="5">
    <location>
        <begin position="35"/>
        <end position="194"/>
    </location>
</feature>
<evidence type="ECO:0000256" key="2">
    <source>
        <dbReference type="ARBA" id="ARBA00022723"/>
    </source>
</evidence>
<dbReference type="PIRSF" id="PIRSF001435">
    <property type="entry name" value="Nth"/>
    <property type="match status" value="1"/>
</dbReference>
<organism evidence="6">
    <name type="scientific">marine metagenome</name>
    <dbReference type="NCBI Taxonomy" id="408172"/>
    <lineage>
        <taxon>unclassified sequences</taxon>
        <taxon>metagenomes</taxon>
        <taxon>ecological metagenomes</taxon>
    </lineage>
</organism>
<reference evidence="6" key="1">
    <citation type="submission" date="2018-05" db="EMBL/GenBank/DDBJ databases">
        <authorList>
            <person name="Lanie J.A."/>
            <person name="Ng W.-L."/>
            <person name="Kazmierczak K.M."/>
            <person name="Andrzejewski T.M."/>
            <person name="Davidsen T.M."/>
            <person name="Wayne K.J."/>
            <person name="Tettelin H."/>
            <person name="Glass J.I."/>
            <person name="Rusch D."/>
            <person name="Podicherti R."/>
            <person name="Tsui H.-C.T."/>
            <person name="Winkler M.E."/>
        </authorList>
    </citation>
    <scope>NUCLEOTIDE SEQUENCE</scope>
</reference>
<keyword evidence="4" id="KW-0411">Iron-sulfur</keyword>
<evidence type="ECO:0000256" key="3">
    <source>
        <dbReference type="ARBA" id="ARBA00023004"/>
    </source>
</evidence>
<dbReference type="Gene3D" id="1.10.340.30">
    <property type="entry name" value="Hypothetical protein, domain 2"/>
    <property type="match status" value="1"/>
</dbReference>
<dbReference type="PANTHER" id="PTHR10359">
    <property type="entry name" value="A/G-SPECIFIC ADENINE GLYCOSYLASE/ENDONUCLEASE III"/>
    <property type="match status" value="1"/>
</dbReference>
<dbReference type="Gene3D" id="1.10.1670.10">
    <property type="entry name" value="Helix-hairpin-Helix base-excision DNA repair enzymes (C-terminal)"/>
    <property type="match status" value="1"/>
</dbReference>
<dbReference type="CDD" id="cd00056">
    <property type="entry name" value="ENDO3c"/>
    <property type="match status" value="1"/>
</dbReference>
<accession>A0A381YDC4</accession>
<evidence type="ECO:0000313" key="6">
    <source>
        <dbReference type="EMBL" id="SVA75106.1"/>
    </source>
</evidence>
<evidence type="ECO:0000259" key="5">
    <source>
        <dbReference type="SMART" id="SM00478"/>
    </source>
</evidence>
<keyword evidence="3" id="KW-0408">Iron</keyword>
<keyword evidence="1" id="KW-0004">4Fe-4S</keyword>
<dbReference type="SMART" id="SM00478">
    <property type="entry name" value="ENDO3c"/>
    <property type="match status" value="1"/>
</dbReference>
<sequence length="219" mass="24813">VISPETVYSVLKAHYGWQQWWPAETDFEIMVGAILTQGTSWSNVEKAINSLKSNHALDLEKINEMPRGHLSQLIYSAGFHNVKADRLKSLSSYLVANFDGKIEAFRRLPTATVRSQLLAIDGIGPETADAILLYALGKSVFIVDTYTKRLFTRLGYVLEQDTYNSWQTFVSSHIHRTTYTFQQYHALIVEHSKARCKSKPICNGCPLASYCTYPSKKTR</sequence>
<feature type="non-terminal residue" evidence="6">
    <location>
        <position position="1"/>
    </location>
</feature>
<proteinExistence type="predicted"/>
<dbReference type="GO" id="GO:0006284">
    <property type="term" value="P:base-excision repair"/>
    <property type="evidence" value="ECO:0007669"/>
    <property type="project" value="InterPro"/>
</dbReference>
<dbReference type="SUPFAM" id="SSF48150">
    <property type="entry name" value="DNA-glycosylase"/>
    <property type="match status" value="1"/>
</dbReference>
<evidence type="ECO:0000256" key="1">
    <source>
        <dbReference type="ARBA" id="ARBA00022485"/>
    </source>
</evidence>
<dbReference type="InterPro" id="IPR023170">
    <property type="entry name" value="HhH_base_excis_C"/>
</dbReference>
<dbReference type="InterPro" id="IPR003265">
    <property type="entry name" value="HhH-GPD_domain"/>
</dbReference>
<dbReference type="GO" id="GO:0046872">
    <property type="term" value="F:metal ion binding"/>
    <property type="evidence" value="ECO:0007669"/>
    <property type="project" value="UniProtKB-KW"/>
</dbReference>
<protein>
    <recommendedName>
        <fullName evidence="5">HhH-GPD domain-containing protein</fullName>
    </recommendedName>
</protein>
<dbReference type="AlphaFoldDB" id="A0A381YDC4"/>
<dbReference type="GO" id="GO:0003824">
    <property type="term" value="F:catalytic activity"/>
    <property type="evidence" value="ECO:0007669"/>
    <property type="project" value="InterPro"/>
</dbReference>
<keyword evidence="2" id="KW-0479">Metal-binding</keyword>
<dbReference type="EMBL" id="UINC01017981">
    <property type="protein sequence ID" value="SVA75106.1"/>
    <property type="molecule type" value="Genomic_DNA"/>
</dbReference>
<name>A0A381YDC4_9ZZZZ</name>
<dbReference type="Pfam" id="PF00730">
    <property type="entry name" value="HhH-GPD"/>
    <property type="match status" value="1"/>
</dbReference>
<gene>
    <name evidence="6" type="ORF">METZ01_LOCUS127960</name>
</gene>
<dbReference type="GO" id="GO:0051539">
    <property type="term" value="F:4 iron, 4 sulfur cluster binding"/>
    <property type="evidence" value="ECO:0007669"/>
    <property type="project" value="UniProtKB-KW"/>
</dbReference>